<name>A0A544W5C7_9MYCO</name>
<evidence type="ECO:0000256" key="1">
    <source>
        <dbReference type="SAM" id="MobiDB-lite"/>
    </source>
</evidence>
<dbReference type="Gene3D" id="3.40.1580.10">
    <property type="entry name" value="SMI1/KNR4-like"/>
    <property type="match status" value="1"/>
</dbReference>
<accession>A0A544W5C7</accession>
<dbReference type="SUPFAM" id="SSF160631">
    <property type="entry name" value="SMI1/KNR4-like"/>
    <property type="match status" value="1"/>
</dbReference>
<dbReference type="InterPro" id="IPR018958">
    <property type="entry name" value="Knr4/Smi1-like_dom"/>
</dbReference>
<sequence>MTTRLALGLRLAAALLVIATMVAVGWVQRSPWVVLLATPVFTVLYALGKWNSWKLAWRTGGAPQIVLSVLVTLPIQAVVAGVCYVVGVGLGRLVAGNRALAPLAATDVITMAVLLAVGAVISTVVIRLESAAPAAAGIESTPGVLLTDDGATVEPEIELDVDPKPLTLDTFFVSPEHWRTNAAREALELRSGPVRKPSLAADDDMIAAAETRLGVRLPDTLRALYRKLNGGYVGWLYVPLVPNPGPVYDDWRGAFSIDYSSLAPLDKLRTVAEHYSDFTDDPEDLPANAEHLIVLQARYGDMTLLDYSAGPRPRVLIVDYDKASGEDPVDLVFEDFDQFFAALRGERGRLRTETPARDLGAPMEEAPEDQRASRFWGKSDPHPFYRNAIQREDGTEPKMAADGALVAATQHRLGLGLPVDLVALWGERNGGGVATRFVRFTEGAAVRDVEVMRRPVPLEYVVTLDVLSDRLDFAANETPWGRRHPGSDRLVVLEADHERAVLLDYRDRPDDDPAVCIVENLSRPLVEALRFERFDDLLARLRFQRGGWDDVSAPRDADLAQA</sequence>
<dbReference type="EMBL" id="VIFX01000006">
    <property type="protein sequence ID" value="TQR87429.1"/>
    <property type="molecule type" value="Genomic_DNA"/>
</dbReference>
<comment type="caution">
    <text evidence="4">The sequence shown here is derived from an EMBL/GenBank/DDBJ whole genome shotgun (WGS) entry which is preliminary data.</text>
</comment>
<reference evidence="4 5" key="1">
    <citation type="submission" date="2018-10" db="EMBL/GenBank/DDBJ databases">
        <title>Draft genome of Mycobacterium hodleri strain B.</title>
        <authorList>
            <person name="Amande T.J."/>
            <person name="Mcgenity T.J."/>
        </authorList>
    </citation>
    <scope>NUCLEOTIDE SEQUENCE [LARGE SCALE GENOMIC DNA]</scope>
    <source>
        <strain evidence="4 5">B</strain>
    </source>
</reference>
<feature type="compositionally biased region" description="Basic and acidic residues" evidence="1">
    <location>
        <begin position="368"/>
        <end position="377"/>
    </location>
</feature>
<feature type="transmembrane region" description="Helical" evidence="2">
    <location>
        <begin position="99"/>
        <end position="121"/>
    </location>
</feature>
<feature type="transmembrane region" description="Helical" evidence="2">
    <location>
        <begin position="7"/>
        <end position="26"/>
    </location>
</feature>
<evidence type="ECO:0000313" key="5">
    <source>
        <dbReference type="Proteomes" id="UP000315759"/>
    </source>
</evidence>
<protein>
    <submittedName>
        <fullName evidence="4">SMI1/KNR4 family protein</fullName>
    </submittedName>
</protein>
<evidence type="ECO:0000313" key="4">
    <source>
        <dbReference type="EMBL" id="TQR87429.1"/>
    </source>
</evidence>
<dbReference type="RefSeq" id="WP_142551286.1">
    <property type="nucleotide sequence ID" value="NZ_VIFX01000006.1"/>
</dbReference>
<feature type="region of interest" description="Disordered" evidence="1">
    <location>
        <begin position="352"/>
        <end position="377"/>
    </location>
</feature>
<feature type="domain" description="Knr4/Smi1-like" evidence="3">
    <location>
        <begin position="399"/>
        <end position="540"/>
    </location>
</feature>
<proteinExistence type="predicted"/>
<dbReference type="InterPro" id="IPR037883">
    <property type="entry name" value="Knr4/Smi1-like_sf"/>
</dbReference>
<dbReference type="AlphaFoldDB" id="A0A544W5C7"/>
<organism evidence="4 5">
    <name type="scientific">Mycolicibacterium hodleri</name>
    <dbReference type="NCBI Taxonomy" id="49897"/>
    <lineage>
        <taxon>Bacteria</taxon>
        <taxon>Bacillati</taxon>
        <taxon>Actinomycetota</taxon>
        <taxon>Actinomycetes</taxon>
        <taxon>Mycobacteriales</taxon>
        <taxon>Mycobacteriaceae</taxon>
        <taxon>Mycolicibacterium</taxon>
    </lineage>
</organism>
<feature type="transmembrane region" description="Helical" evidence="2">
    <location>
        <begin position="32"/>
        <end position="53"/>
    </location>
</feature>
<keyword evidence="5" id="KW-1185">Reference proteome</keyword>
<dbReference type="Proteomes" id="UP000315759">
    <property type="component" value="Unassembled WGS sequence"/>
</dbReference>
<keyword evidence="2" id="KW-0472">Membrane</keyword>
<evidence type="ECO:0000256" key="2">
    <source>
        <dbReference type="SAM" id="Phobius"/>
    </source>
</evidence>
<evidence type="ECO:0000259" key="3">
    <source>
        <dbReference type="SMART" id="SM00860"/>
    </source>
</evidence>
<gene>
    <name evidence="4" type="ORF">D8S82_06495</name>
</gene>
<keyword evidence="2" id="KW-0812">Transmembrane</keyword>
<dbReference type="Pfam" id="PF09346">
    <property type="entry name" value="SMI1_KNR4"/>
    <property type="match status" value="1"/>
</dbReference>
<feature type="domain" description="Knr4/Smi1-like" evidence="3">
    <location>
        <begin position="200"/>
        <end position="342"/>
    </location>
</feature>
<dbReference type="SMART" id="SM00860">
    <property type="entry name" value="SMI1_KNR4"/>
    <property type="match status" value="2"/>
</dbReference>
<keyword evidence="2" id="KW-1133">Transmembrane helix</keyword>
<feature type="transmembrane region" description="Helical" evidence="2">
    <location>
        <begin position="65"/>
        <end position="87"/>
    </location>
</feature>